<reference evidence="2" key="2">
    <citation type="submission" date="2023-02" db="EMBL/GenBank/DDBJ databases">
        <authorList>
            <consortium name="DOE Joint Genome Institute"/>
            <person name="Mondo S.J."/>
            <person name="Chang Y."/>
            <person name="Wang Y."/>
            <person name="Ahrendt S."/>
            <person name="Andreopoulos W."/>
            <person name="Barry K."/>
            <person name="Beard J."/>
            <person name="Benny G.L."/>
            <person name="Blankenship S."/>
            <person name="Bonito G."/>
            <person name="Cuomo C."/>
            <person name="Desiro A."/>
            <person name="Gervers K.A."/>
            <person name="Hundley H."/>
            <person name="Kuo A."/>
            <person name="LaButti K."/>
            <person name="Lang B.F."/>
            <person name="Lipzen A."/>
            <person name="O'Donnell K."/>
            <person name="Pangilinan J."/>
            <person name="Reynolds N."/>
            <person name="Sandor L."/>
            <person name="Smith M.W."/>
            <person name="Tsang A."/>
            <person name="Grigoriev I.V."/>
            <person name="Stajich J.E."/>
            <person name="Spatafora J.W."/>
        </authorList>
    </citation>
    <scope>NUCLEOTIDE SEQUENCE</scope>
    <source>
        <strain evidence="2">RSA 2281</strain>
    </source>
</reference>
<dbReference type="Proteomes" id="UP001209540">
    <property type="component" value="Unassembled WGS sequence"/>
</dbReference>
<gene>
    <name evidence="2" type="ORF">BDA99DRAFT_503709</name>
</gene>
<feature type="compositionally biased region" description="Polar residues" evidence="1">
    <location>
        <begin position="8"/>
        <end position="22"/>
    </location>
</feature>
<feature type="non-terminal residue" evidence="2">
    <location>
        <position position="1"/>
    </location>
</feature>
<feature type="region of interest" description="Disordered" evidence="1">
    <location>
        <begin position="89"/>
        <end position="113"/>
    </location>
</feature>
<accession>A0AAD5KKA3</accession>
<comment type="caution">
    <text evidence="2">The sequence shown here is derived from an EMBL/GenBank/DDBJ whole genome shotgun (WGS) entry which is preliminary data.</text>
</comment>
<feature type="region of interest" description="Disordered" evidence="1">
    <location>
        <begin position="127"/>
        <end position="151"/>
    </location>
</feature>
<evidence type="ECO:0000313" key="3">
    <source>
        <dbReference type="Proteomes" id="UP001209540"/>
    </source>
</evidence>
<name>A0AAD5KKA3_9FUNG</name>
<sequence>NNNNNNNTMSLSPSNNDTSCRDTISQNTMTTVSPSNIDGEQQQEEQEVLTISPLCKPGGLLLRRQRLLQKDDNQDDVLEEQEDYAGEMDALPPLPQQHSISSSSITFSPRPTLSFSTPLRRHTIDEWMPSTPPPVLSPSLSTTSSTTSSTMDNDLLRLRLRRSSHVEEMVKQFDRPGMKKPHHRRYSIGGTIDEKVNKKSYHGTRPYIRNRTFGFKPIIGVWEKRIELEEERMKNS</sequence>
<feature type="compositionally biased region" description="Low complexity" evidence="1">
    <location>
        <begin position="137"/>
        <end position="150"/>
    </location>
</feature>
<protein>
    <submittedName>
        <fullName evidence="2">Uncharacterized protein</fullName>
    </submittedName>
</protein>
<feature type="region of interest" description="Disordered" evidence="1">
    <location>
        <begin position="1"/>
        <end position="22"/>
    </location>
</feature>
<organism evidence="2 3">
    <name type="scientific">Phascolomyces articulosus</name>
    <dbReference type="NCBI Taxonomy" id="60185"/>
    <lineage>
        <taxon>Eukaryota</taxon>
        <taxon>Fungi</taxon>
        <taxon>Fungi incertae sedis</taxon>
        <taxon>Mucoromycota</taxon>
        <taxon>Mucoromycotina</taxon>
        <taxon>Mucoromycetes</taxon>
        <taxon>Mucorales</taxon>
        <taxon>Lichtheimiaceae</taxon>
        <taxon>Phascolomyces</taxon>
    </lineage>
</organism>
<evidence type="ECO:0000313" key="2">
    <source>
        <dbReference type="EMBL" id="KAI9269167.1"/>
    </source>
</evidence>
<dbReference type="AlphaFoldDB" id="A0AAD5KKA3"/>
<evidence type="ECO:0000256" key="1">
    <source>
        <dbReference type="SAM" id="MobiDB-lite"/>
    </source>
</evidence>
<dbReference type="EMBL" id="JAIXMP010000008">
    <property type="protein sequence ID" value="KAI9269167.1"/>
    <property type="molecule type" value="Genomic_DNA"/>
</dbReference>
<keyword evidence="3" id="KW-1185">Reference proteome</keyword>
<proteinExistence type="predicted"/>
<reference evidence="2" key="1">
    <citation type="journal article" date="2022" name="IScience">
        <title>Evolution of zygomycete secretomes and the origins of terrestrial fungal ecologies.</title>
        <authorList>
            <person name="Chang Y."/>
            <person name="Wang Y."/>
            <person name="Mondo S."/>
            <person name="Ahrendt S."/>
            <person name="Andreopoulos W."/>
            <person name="Barry K."/>
            <person name="Beard J."/>
            <person name="Benny G.L."/>
            <person name="Blankenship S."/>
            <person name="Bonito G."/>
            <person name="Cuomo C."/>
            <person name="Desiro A."/>
            <person name="Gervers K.A."/>
            <person name="Hundley H."/>
            <person name="Kuo A."/>
            <person name="LaButti K."/>
            <person name="Lang B.F."/>
            <person name="Lipzen A."/>
            <person name="O'Donnell K."/>
            <person name="Pangilinan J."/>
            <person name="Reynolds N."/>
            <person name="Sandor L."/>
            <person name="Smith M.E."/>
            <person name="Tsang A."/>
            <person name="Grigoriev I.V."/>
            <person name="Stajich J.E."/>
            <person name="Spatafora J.W."/>
        </authorList>
    </citation>
    <scope>NUCLEOTIDE SEQUENCE</scope>
    <source>
        <strain evidence="2">RSA 2281</strain>
    </source>
</reference>